<protein>
    <submittedName>
        <fullName evidence="10">Uncharacterized membrane protein YcaP, DUF421 family</fullName>
    </submittedName>
</protein>
<dbReference type="InterPro" id="IPR048454">
    <property type="entry name" value="YetF_N"/>
</dbReference>
<comment type="subcellular location">
    <subcellularLocation>
        <location evidence="1">Cell membrane</location>
        <topology evidence="1">Multi-pass membrane protein</topology>
    </subcellularLocation>
</comment>
<proteinExistence type="inferred from homology"/>
<name>A0A1G7AIE8_9BACL</name>
<keyword evidence="5 7" id="KW-1133">Transmembrane helix</keyword>
<evidence type="ECO:0000313" key="10">
    <source>
        <dbReference type="EMBL" id="SDE14500.1"/>
    </source>
</evidence>
<dbReference type="EMBL" id="FNAR01000004">
    <property type="protein sequence ID" value="SDE14500.1"/>
    <property type="molecule type" value="Genomic_DNA"/>
</dbReference>
<comment type="similarity">
    <text evidence="2">Belongs to the UPF0702 family.</text>
</comment>
<gene>
    <name evidence="10" type="ORF">SAMN04488126_10428</name>
</gene>
<dbReference type="OrthoDB" id="1076133at2"/>
<dbReference type="STRING" id="426756.SAMN04488126_10428"/>
<dbReference type="Proteomes" id="UP000198823">
    <property type="component" value="Unassembled WGS sequence"/>
</dbReference>
<dbReference type="RefSeq" id="WP_092095062.1">
    <property type="nucleotide sequence ID" value="NZ_FNAR01000004.1"/>
</dbReference>
<accession>A0A1G7AIE8</accession>
<dbReference type="InterPro" id="IPR007353">
    <property type="entry name" value="DUF421"/>
</dbReference>
<evidence type="ECO:0000256" key="1">
    <source>
        <dbReference type="ARBA" id="ARBA00004651"/>
    </source>
</evidence>
<dbReference type="Pfam" id="PF04239">
    <property type="entry name" value="DUF421"/>
    <property type="match status" value="1"/>
</dbReference>
<feature type="transmembrane region" description="Helical" evidence="7">
    <location>
        <begin position="58"/>
        <end position="75"/>
    </location>
</feature>
<keyword evidence="6 7" id="KW-0472">Membrane</keyword>
<sequence length="234" mass="26663">MDYLLISAKLVIGIVFLLVIIRLLGRKELAEMTPFDIVYLLIFGGILEESIYDEKISILMLIFSLILFGLLVFIIEKFAEKSDKARIALMGTPDYIIKDGKLNIKEMGRNMLEMEQLRIMLRQEGIFSLREVKDLVIEPGGSVSVNTFAKYKPVTVGDLKIDKAEEDPSVLLIDGGFLKEDMLKLVGKDKQWLHDQLSEMGYHDIDHILYCEWSETEGFYINTCDDTIDAGGRE</sequence>
<evidence type="ECO:0000313" key="11">
    <source>
        <dbReference type="Proteomes" id="UP000198823"/>
    </source>
</evidence>
<dbReference type="GO" id="GO:0005886">
    <property type="term" value="C:plasma membrane"/>
    <property type="evidence" value="ECO:0007669"/>
    <property type="project" value="UniProtKB-SubCell"/>
</dbReference>
<evidence type="ECO:0000259" key="8">
    <source>
        <dbReference type="Pfam" id="PF04239"/>
    </source>
</evidence>
<keyword evidence="4 7" id="KW-0812">Transmembrane</keyword>
<evidence type="ECO:0000256" key="3">
    <source>
        <dbReference type="ARBA" id="ARBA00022475"/>
    </source>
</evidence>
<evidence type="ECO:0000256" key="5">
    <source>
        <dbReference type="ARBA" id="ARBA00022989"/>
    </source>
</evidence>
<feature type="domain" description="YetF C-terminal" evidence="8">
    <location>
        <begin position="81"/>
        <end position="214"/>
    </location>
</feature>
<evidence type="ECO:0000256" key="2">
    <source>
        <dbReference type="ARBA" id="ARBA00006448"/>
    </source>
</evidence>
<dbReference type="PANTHER" id="PTHR34582">
    <property type="entry name" value="UPF0702 TRANSMEMBRANE PROTEIN YCAP"/>
    <property type="match status" value="1"/>
</dbReference>
<feature type="domain" description="YetF-like N-terminal transmembrane" evidence="9">
    <location>
        <begin position="3"/>
        <end position="76"/>
    </location>
</feature>
<dbReference type="Pfam" id="PF20730">
    <property type="entry name" value="YetF_N"/>
    <property type="match status" value="1"/>
</dbReference>
<evidence type="ECO:0000256" key="6">
    <source>
        <dbReference type="ARBA" id="ARBA00023136"/>
    </source>
</evidence>
<dbReference type="Gene3D" id="3.30.240.20">
    <property type="entry name" value="bsu07140 like domains"/>
    <property type="match status" value="2"/>
</dbReference>
<feature type="transmembrane region" description="Helical" evidence="7">
    <location>
        <begin position="6"/>
        <end position="25"/>
    </location>
</feature>
<evidence type="ECO:0000256" key="7">
    <source>
        <dbReference type="SAM" id="Phobius"/>
    </source>
</evidence>
<reference evidence="10 11" key="1">
    <citation type="submission" date="2016-10" db="EMBL/GenBank/DDBJ databases">
        <authorList>
            <person name="de Groot N.N."/>
        </authorList>
    </citation>
    <scope>NUCLEOTIDE SEQUENCE [LARGE SCALE GENOMIC DNA]</scope>
    <source>
        <strain evidence="10 11">CGMCC 1.6762</strain>
    </source>
</reference>
<dbReference type="PANTHER" id="PTHR34582:SF5">
    <property type="entry name" value="UPF0702 TRANSMEMBRANE PROTEIN YETF"/>
    <property type="match status" value="1"/>
</dbReference>
<dbReference type="AlphaFoldDB" id="A0A1G7AIE8"/>
<organism evidence="10 11">
    <name type="scientific">Bhargavaea beijingensis</name>
    <dbReference type="NCBI Taxonomy" id="426756"/>
    <lineage>
        <taxon>Bacteria</taxon>
        <taxon>Bacillati</taxon>
        <taxon>Bacillota</taxon>
        <taxon>Bacilli</taxon>
        <taxon>Bacillales</taxon>
        <taxon>Caryophanaceae</taxon>
        <taxon>Bhargavaea</taxon>
    </lineage>
</organism>
<evidence type="ECO:0000256" key="4">
    <source>
        <dbReference type="ARBA" id="ARBA00022692"/>
    </source>
</evidence>
<dbReference type="InterPro" id="IPR023090">
    <property type="entry name" value="UPF0702_alpha/beta_dom_sf"/>
</dbReference>
<keyword evidence="3" id="KW-1003">Cell membrane</keyword>
<evidence type="ECO:0000259" key="9">
    <source>
        <dbReference type="Pfam" id="PF20730"/>
    </source>
</evidence>